<evidence type="ECO:0000256" key="17">
    <source>
        <dbReference type="SAM" id="MobiDB-lite"/>
    </source>
</evidence>
<dbReference type="InterPro" id="IPR002197">
    <property type="entry name" value="HTH_Fis"/>
</dbReference>
<name>A0A0T5Z560_9GAMM</name>
<dbReference type="Pfam" id="PF02954">
    <property type="entry name" value="HTH_8"/>
    <property type="match status" value="1"/>
</dbReference>
<evidence type="ECO:0000256" key="16">
    <source>
        <dbReference type="PROSITE-ProRule" id="PRU00169"/>
    </source>
</evidence>
<evidence type="ECO:0000259" key="18">
    <source>
        <dbReference type="PROSITE" id="PS50045"/>
    </source>
</evidence>
<dbReference type="PATRIC" id="fig|54398.3.peg.2156"/>
<dbReference type="GO" id="GO:0006355">
    <property type="term" value="P:regulation of DNA-templated transcription"/>
    <property type="evidence" value="ECO:0007669"/>
    <property type="project" value="InterPro"/>
</dbReference>
<evidence type="ECO:0000256" key="11">
    <source>
        <dbReference type="ARBA" id="ARBA00023159"/>
    </source>
</evidence>
<protein>
    <recommendedName>
        <fullName evidence="2">DNA-binding transcriptional regulator NtrC</fullName>
    </recommendedName>
    <alternativeName>
        <fullName evidence="14">Nitrogen regulation protein NR(I)</fullName>
    </alternativeName>
    <alternativeName>
        <fullName evidence="15">Nitrogen regulator I</fullName>
    </alternativeName>
</protein>
<dbReference type="InterPro" id="IPR025944">
    <property type="entry name" value="Sigma_54_int_dom_CS"/>
</dbReference>
<dbReference type="EMBL" id="LDXT01000078">
    <property type="protein sequence ID" value="KRT55466.1"/>
    <property type="molecule type" value="Genomic_DNA"/>
</dbReference>
<dbReference type="InterPro" id="IPR002078">
    <property type="entry name" value="Sigma_54_int"/>
</dbReference>
<keyword evidence="11" id="KW-0010">Activator</keyword>
<dbReference type="OrthoDB" id="5297379at2"/>
<keyword evidence="8" id="KW-0902">Two-component regulatory system</keyword>
<dbReference type="PROSITE" id="PS00688">
    <property type="entry name" value="SIGMA54_INTERACT_3"/>
    <property type="match status" value="1"/>
</dbReference>
<dbReference type="SMART" id="SM00382">
    <property type="entry name" value="AAA"/>
    <property type="match status" value="1"/>
</dbReference>
<evidence type="ECO:0000259" key="19">
    <source>
        <dbReference type="PROSITE" id="PS50110"/>
    </source>
</evidence>
<evidence type="ECO:0000256" key="8">
    <source>
        <dbReference type="ARBA" id="ARBA00023012"/>
    </source>
</evidence>
<dbReference type="SUPFAM" id="SSF52172">
    <property type="entry name" value="CheY-like"/>
    <property type="match status" value="1"/>
</dbReference>
<keyword evidence="5 16" id="KW-0597">Phosphoprotein</keyword>
<dbReference type="Pfam" id="PF25601">
    <property type="entry name" value="AAA_lid_14"/>
    <property type="match status" value="1"/>
</dbReference>
<dbReference type="InterPro" id="IPR027417">
    <property type="entry name" value="P-loop_NTPase"/>
</dbReference>
<evidence type="ECO:0000256" key="5">
    <source>
        <dbReference type="ARBA" id="ARBA00022553"/>
    </source>
</evidence>
<evidence type="ECO:0000256" key="15">
    <source>
        <dbReference type="ARBA" id="ARBA00031910"/>
    </source>
</evidence>
<comment type="subcellular location">
    <subcellularLocation>
        <location evidence="1">Cytoplasm</location>
    </subcellularLocation>
</comment>
<feature type="modified residue" description="4-aspartylphosphate" evidence="16">
    <location>
        <position position="52"/>
    </location>
</feature>
<dbReference type="GO" id="GO:0000160">
    <property type="term" value="P:phosphorelay signal transduction system"/>
    <property type="evidence" value="ECO:0007669"/>
    <property type="project" value="UniProtKB-KW"/>
</dbReference>
<dbReference type="STRING" id="54398.Ga0074115_1193"/>
<dbReference type="Pfam" id="PF00072">
    <property type="entry name" value="Response_reg"/>
    <property type="match status" value="1"/>
</dbReference>
<dbReference type="InterPro" id="IPR001789">
    <property type="entry name" value="Sig_transdc_resp-reg_receiver"/>
</dbReference>
<evidence type="ECO:0000256" key="3">
    <source>
        <dbReference type="ARBA" id="ARBA00022490"/>
    </source>
</evidence>
<dbReference type="Proteomes" id="UP000051634">
    <property type="component" value="Unassembled WGS sequence"/>
</dbReference>
<keyword evidence="4" id="KW-0678">Repressor</keyword>
<dbReference type="CDD" id="cd00009">
    <property type="entry name" value="AAA"/>
    <property type="match status" value="1"/>
</dbReference>
<evidence type="ECO:0000256" key="2">
    <source>
        <dbReference type="ARBA" id="ARBA00019059"/>
    </source>
</evidence>
<dbReference type="PROSITE" id="PS50045">
    <property type="entry name" value="SIGMA54_INTERACT_4"/>
    <property type="match status" value="1"/>
</dbReference>
<evidence type="ECO:0000313" key="20">
    <source>
        <dbReference type="EMBL" id="KRT55466.1"/>
    </source>
</evidence>
<feature type="region of interest" description="Disordered" evidence="17">
    <location>
        <begin position="450"/>
        <end position="470"/>
    </location>
</feature>
<evidence type="ECO:0000256" key="13">
    <source>
        <dbReference type="ARBA" id="ARBA00023231"/>
    </source>
</evidence>
<evidence type="ECO:0000313" key="22">
    <source>
        <dbReference type="Proteomes" id="UP000051276"/>
    </source>
</evidence>
<dbReference type="InterPro" id="IPR058031">
    <property type="entry name" value="AAA_lid_NorR"/>
</dbReference>
<dbReference type="Gene3D" id="1.10.8.60">
    <property type="match status" value="1"/>
</dbReference>
<dbReference type="GO" id="GO:0005524">
    <property type="term" value="F:ATP binding"/>
    <property type="evidence" value="ECO:0007669"/>
    <property type="project" value="UniProtKB-KW"/>
</dbReference>
<organism evidence="21 22">
    <name type="scientific">endosymbiont of Ridgeia piscesae</name>
    <dbReference type="NCBI Taxonomy" id="54398"/>
    <lineage>
        <taxon>Bacteria</taxon>
        <taxon>Pseudomonadati</taxon>
        <taxon>Pseudomonadota</taxon>
        <taxon>Gammaproteobacteria</taxon>
        <taxon>sulfur-oxidizing symbionts</taxon>
    </lineage>
</organism>
<dbReference type="SMART" id="SM00448">
    <property type="entry name" value="REC"/>
    <property type="match status" value="1"/>
</dbReference>
<feature type="domain" description="Sigma-54 factor interaction" evidence="18">
    <location>
        <begin position="140"/>
        <end position="369"/>
    </location>
</feature>
<dbReference type="InterPro" id="IPR009057">
    <property type="entry name" value="Homeodomain-like_sf"/>
</dbReference>
<evidence type="ECO:0000256" key="10">
    <source>
        <dbReference type="ARBA" id="ARBA00023125"/>
    </source>
</evidence>
<feature type="domain" description="Response regulatory" evidence="19">
    <location>
        <begin position="3"/>
        <end position="117"/>
    </location>
</feature>
<evidence type="ECO:0000256" key="7">
    <source>
        <dbReference type="ARBA" id="ARBA00022840"/>
    </source>
</evidence>
<reference evidence="22 23" key="1">
    <citation type="submission" date="2015-11" db="EMBL/GenBank/DDBJ databases">
        <title>The genome of Candidatus Endoriftia persephone in Ridgeia piscesae and population structure of the North Eastern Pacific vestimentiferan symbionts.</title>
        <authorList>
            <person name="Perez M."/>
            <person name="Juniper K.S."/>
        </authorList>
    </citation>
    <scope>NUCLEOTIDE SEQUENCE [LARGE SCALE GENOMIC DNA]</scope>
    <source>
        <strain evidence="21">Ind10</strain>
        <strain evidence="20">Ind11</strain>
    </source>
</reference>
<dbReference type="Gene3D" id="3.40.50.300">
    <property type="entry name" value="P-loop containing nucleotide triphosphate hydrolases"/>
    <property type="match status" value="1"/>
</dbReference>
<gene>
    <name evidence="20" type="ORF">Ga0074115_1193</name>
    <name evidence="21" type="ORF">Ga0076813_12723</name>
</gene>
<dbReference type="SUPFAM" id="SSF52540">
    <property type="entry name" value="P-loop containing nucleoside triphosphate hydrolases"/>
    <property type="match status" value="1"/>
</dbReference>
<dbReference type="Gene3D" id="1.10.10.60">
    <property type="entry name" value="Homeodomain-like"/>
    <property type="match status" value="1"/>
</dbReference>
<dbReference type="InterPro" id="IPR003593">
    <property type="entry name" value="AAA+_ATPase"/>
</dbReference>
<accession>A0A0T5Z560</accession>
<comment type="caution">
    <text evidence="21">The sequence shown here is derived from an EMBL/GenBank/DDBJ whole genome shotgun (WGS) entry which is preliminary data.</text>
</comment>
<dbReference type="Gene3D" id="3.40.50.2300">
    <property type="match status" value="1"/>
</dbReference>
<dbReference type="FunFam" id="3.40.50.300:FF:000006">
    <property type="entry name" value="DNA-binding transcriptional regulator NtrC"/>
    <property type="match status" value="1"/>
</dbReference>
<sequence>MSKILIVDDDVASCRTLQLHLQTQGHQVGIAHSVDEGLTQALHKAPELVILDIRMPGKSGLAGLPEFRQALPTTRIIMITAFHDMESTIEAMQKGADDYIHKPIDIDELEASIDKLNSDNNDDLVNTEKSIQSGGHPLTMVGRSRAMKEVFKTIGLVAKSPATVLITGASGTGKELVARAIHRASASPDGPLVAVNCAALVETLLESEMFGHEKGAFTGAVSRQEGKFALARGGTIFLDEVGELSPSMQAKLLRVLQYKEFTPLGAKQPQTTDARVITATNLDLSEQVQRGNFREDLFYRLQVINIHLPPLRERKEDLMDLIQTLLARINKELRRNVSHITKEVLDCLQAYHWPGNVRELENLLMKCVALSPGDKLTRDLLPDYICQQAELNPPLPQASGKPLERWSLEEMEKAHIQRVLDANNWHKGRACEILGISRPRLRRMINQFELSSPNGTPLEEDEELREGSRA</sequence>
<keyword evidence="3" id="KW-0963">Cytoplasm</keyword>
<keyword evidence="6" id="KW-0547">Nucleotide-binding</keyword>
<dbReference type="Proteomes" id="UP000051276">
    <property type="component" value="Unassembled WGS sequence"/>
</dbReference>
<keyword evidence="10 21" id="KW-0238">DNA-binding</keyword>
<keyword evidence="23" id="KW-1185">Reference proteome</keyword>
<dbReference type="AlphaFoldDB" id="A0A0T5Z560"/>
<evidence type="ECO:0000256" key="12">
    <source>
        <dbReference type="ARBA" id="ARBA00023163"/>
    </source>
</evidence>
<evidence type="ECO:0000256" key="14">
    <source>
        <dbReference type="ARBA" id="ARBA00029881"/>
    </source>
</evidence>
<dbReference type="EMBL" id="LMXI01000422">
    <property type="protein sequence ID" value="KRT58036.1"/>
    <property type="molecule type" value="Genomic_DNA"/>
</dbReference>
<dbReference type="GO" id="GO:0043565">
    <property type="term" value="F:sequence-specific DNA binding"/>
    <property type="evidence" value="ECO:0007669"/>
    <property type="project" value="InterPro"/>
</dbReference>
<dbReference type="PANTHER" id="PTHR32071">
    <property type="entry name" value="TRANSCRIPTIONAL REGULATORY PROTEIN"/>
    <property type="match status" value="1"/>
</dbReference>
<keyword evidence="9" id="KW-0805">Transcription regulation</keyword>
<dbReference type="Pfam" id="PF00158">
    <property type="entry name" value="Sigma54_activat"/>
    <property type="match status" value="1"/>
</dbReference>
<evidence type="ECO:0000256" key="4">
    <source>
        <dbReference type="ARBA" id="ARBA00022491"/>
    </source>
</evidence>
<dbReference type="RefSeq" id="WP_057956716.1">
    <property type="nucleotide sequence ID" value="NZ_KQ556952.1"/>
</dbReference>
<dbReference type="PANTHER" id="PTHR32071:SF95">
    <property type="entry name" value="DNA-BINDING TRANSCRIPTIONAL REGULATOR NTRC"/>
    <property type="match status" value="1"/>
</dbReference>
<evidence type="ECO:0000256" key="9">
    <source>
        <dbReference type="ARBA" id="ARBA00023015"/>
    </source>
</evidence>
<evidence type="ECO:0000313" key="21">
    <source>
        <dbReference type="EMBL" id="KRT58036.1"/>
    </source>
</evidence>
<dbReference type="SUPFAM" id="SSF46689">
    <property type="entry name" value="Homeodomain-like"/>
    <property type="match status" value="1"/>
</dbReference>
<evidence type="ECO:0000256" key="6">
    <source>
        <dbReference type="ARBA" id="ARBA00022741"/>
    </source>
</evidence>
<keyword evidence="13" id="KW-0535">Nitrogen fixation</keyword>
<dbReference type="GO" id="GO:0005737">
    <property type="term" value="C:cytoplasm"/>
    <property type="evidence" value="ECO:0007669"/>
    <property type="project" value="UniProtKB-SubCell"/>
</dbReference>
<proteinExistence type="predicted"/>
<dbReference type="InterPro" id="IPR011006">
    <property type="entry name" value="CheY-like_superfamily"/>
</dbReference>
<evidence type="ECO:0000313" key="23">
    <source>
        <dbReference type="Proteomes" id="UP000051634"/>
    </source>
</evidence>
<dbReference type="PROSITE" id="PS50110">
    <property type="entry name" value="RESPONSE_REGULATORY"/>
    <property type="match status" value="1"/>
</dbReference>
<keyword evidence="12" id="KW-0804">Transcription</keyword>
<keyword evidence="7" id="KW-0067">ATP-binding</keyword>
<evidence type="ECO:0000256" key="1">
    <source>
        <dbReference type="ARBA" id="ARBA00004496"/>
    </source>
</evidence>